<dbReference type="InterPro" id="IPR002575">
    <property type="entry name" value="Aminoglycoside_PTrfase"/>
</dbReference>
<evidence type="ECO:0000313" key="3">
    <source>
        <dbReference type="Proteomes" id="UP001221757"/>
    </source>
</evidence>
<dbReference type="Proteomes" id="UP001221757">
    <property type="component" value="Unassembled WGS sequence"/>
</dbReference>
<dbReference type="PANTHER" id="PTHR21310:SF58">
    <property type="entry name" value="AMINOGLYCOSIDE PHOSPHOTRANSFERASE DOMAIN-CONTAINING PROTEIN"/>
    <property type="match status" value="1"/>
</dbReference>
<proteinExistence type="predicted"/>
<comment type="caution">
    <text evidence="2">The sequence shown here is derived from an EMBL/GenBank/DDBJ whole genome shotgun (WGS) entry which is preliminary data.</text>
</comment>
<organism evidence="2 3">
    <name type="scientific">Mycena rosella</name>
    <name type="common">Pink bonnet</name>
    <name type="synonym">Agaricus rosellus</name>
    <dbReference type="NCBI Taxonomy" id="1033263"/>
    <lineage>
        <taxon>Eukaryota</taxon>
        <taxon>Fungi</taxon>
        <taxon>Dikarya</taxon>
        <taxon>Basidiomycota</taxon>
        <taxon>Agaricomycotina</taxon>
        <taxon>Agaricomycetes</taxon>
        <taxon>Agaricomycetidae</taxon>
        <taxon>Agaricales</taxon>
        <taxon>Marasmiineae</taxon>
        <taxon>Mycenaceae</taxon>
        <taxon>Mycena</taxon>
    </lineage>
</organism>
<feature type="domain" description="Aminoglycoside phosphotransferase" evidence="1">
    <location>
        <begin position="104"/>
        <end position="155"/>
    </location>
</feature>
<keyword evidence="3" id="KW-1185">Reference proteome</keyword>
<dbReference type="EMBL" id="JARKIE010000039">
    <property type="protein sequence ID" value="KAJ7695024.1"/>
    <property type="molecule type" value="Genomic_DNA"/>
</dbReference>
<accession>A0AAD7GHB4</accession>
<protein>
    <recommendedName>
        <fullName evidence="1">Aminoglycoside phosphotransferase domain-containing protein</fullName>
    </recommendedName>
</protein>
<dbReference type="AlphaFoldDB" id="A0AAD7GHB4"/>
<dbReference type="InterPro" id="IPR051678">
    <property type="entry name" value="AGP_Transferase"/>
</dbReference>
<sequence>MISTILPGTPLFVAGSGHRLRGASEHQVQRVCEYLRDWIAQLRNLQSPFEQRVCGFTGGSFRSLRIGEDPVRPFTCIADFHAHESLTLPPSELASNPHLAHLVSAREKKSYSIHLVHGDLLLHNILADSDLRPAGIVDWEYAAWMPEYWETVSSSRGHYAYMWRWKDIRKEAFPGYEAEVELDREVQMSHGE</sequence>
<name>A0AAD7GHB4_MYCRO</name>
<dbReference type="Pfam" id="PF01636">
    <property type="entry name" value="APH"/>
    <property type="match status" value="1"/>
</dbReference>
<reference evidence="2" key="1">
    <citation type="submission" date="2023-03" db="EMBL/GenBank/DDBJ databases">
        <title>Massive genome expansion in bonnet fungi (Mycena s.s.) driven by repeated elements and novel gene families across ecological guilds.</title>
        <authorList>
            <consortium name="Lawrence Berkeley National Laboratory"/>
            <person name="Harder C.B."/>
            <person name="Miyauchi S."/>
            <person name="Viragh M."/>
            <person name="Kuo A."/>
            <person name="Thoen E."/>
            <person name="Andreopoulos B."/>
            <person name="Lu D."/>
            <person name="Skrede I."/>
            <person name="Drula E."/>
            <person name="Henrissat B."/>
            <person name="Morin E."/>
            <person name="Kohler A."/>
            <person name="Barry K."/>
            <person name="LaButti K."/>
            <person name="Morin E."/>
            <person name="Salamov A."/>
            <person name="Lipzen A."/>
            <person name="Mereny Z."/>
            <person name="Hegedus B."/>
            <person name="Baldrian P."/>
            <person name="Stursova M."/>
            <person name="Weitz H."/>
            <person name="Taylor A."/>
            <person name="Grigoriev I.V."/>
            <person name="Nagy L.G."/>
            <person name="Martin F."/>
            <person name="Kauserud H."/>
        </authorList>
    </citation>
    <scope>NUCLEOTIDE SEQUENCE</scope>
    <source>
        <strain evidence="2">CBHHK067</strain>
    </source>
</reference>
<dbReference type="Gene3D" id="3.90.1200.10">
    <property type="match status" value="1"/>
</dbReference>
<dbReference type="PANTHER" id="PTHR21310">
    <property type="entry name" value="AMINOGLYCOSIDE PHOSPHOTRANSFERASE-RELATED-RELATED"/>
    <property type="match status" value="1"/>
</dbReference>
<evidence type="ECO:0000259" key="1">
    <source>
        <dbReference type="Pfam" id="PF01636"/>
    </source>
</evidence>
<dbReference type="InterPro" id="IPR011009">
    <property type="entry name" value="Kinase-like_dom_sf"/>
</dbReference>
<gene>
    <name evidence="2" type="ORF">B0H17DRAFT_1056086</name>
</gene>
<evidence type="ECO:0000313" key="2">
    <source>
        <dbReference type="EMBL" id="KAJ7695024.1"/>
    </source>
</evidence>
<dbReference type="SUPFAM" id="SSF56112">
    <property type="entry name" value="Protein kinase-like (PK-like)"/>
    <property type="match status" value="1"/>
</dbReference>